<reference evidence="6 7" key="1">
    <citation type="submission" date="2012-09" db="EMBL/GenBank/DDBJ databases">
        <title>The Genome Sequence of Alloiococcus otitis ATCC 51267.</title>
        <authorList>
            <consortium name="The Broad Institute Genome Sequencing Platform"/>
            <person name="Earl A."/>
            <person name="Ward D."/>
            <person name="Feldgarden M."/>
            <person name="Gevers D."/>
            <person name="Huys G."/>
            <person name="Walker B."/>
            <person name="Young S.K."/>
            <person name="Zeng Q."/>
            <person name="Gargeya S."/>
            <person name="Fitzgerald M."/>
            <person name="Haas B."/>
            <person name="Abouelleil A."/>
            <person name="Alvarado L."/>
            <person name="Arachchi H.M."/>
            <person name="Berlin A.M."/>
            <person name="Chapman S.B."/>
            <person name="Goldberg J."/>
            <person name="Griggs A."/>
            <person name="Gujja S."/>
            <person name="Hansen M."/>
            <person name="Howarth C."/>
            <person name="Imamovic A."/>
            <person name="Larimer J."/>
            <person name="McCowen C."/>
            <person name="Montmayeur A."/>
            <person name="Murphy C."/>
            <person name="Neiman D."/>
            <person name="Pearson M."/>
            <person name="Priest M."/>
            <person name="Roberts A."/>
            <person name="Saif S."/>
            <person name="Shea T."/>
            <person name="Sisk P."/>
            <person name="Sykes S."/>
            <person name="Wortman J."/>
            <person name="Nusbaum C."/>
            <person name="Birren B."/>
        </authorList>
    </citation>
    <scope>NUCLEOTIDE SEQUENCE [LARGE SCALE GENOMIC DNA]</scope>
    <source>
        <strain evidence="6 7">ATCC 51267</strain>
    </source>
</reference>
<keyword evidence="2" id="KW-0255">Endonuclease</keyword>
<protein>
    <recommendedName>
        <fullName evidence="5">DNA mismatch repair proteins mutS family domain-containing protein</fullName>
    </recommendedName>
</protein>
<dbReference type="RefSeq" id="WP_003778816.1">
    <property type="nucleotide sequence ID" value="NZ_JH992961.1"/>
</dbReference>
<dbReference type="STRING" id="883081.HMPREF9698_01237"/>
<dbReference type="EMBL" id="AGXA01000027">
    <property type="protein sequence ID" value="EKU93041.1"/>
    <property type="molecule type" value="Genomic_DNA"/>
</dbReference>
<dbReference type="GO" id="GO:0016887">
    <property type="term" value="F:ATP hydrolysis activity"/>
    <property type="evidence" value="ECO:0007669"/>
    <property type="project" value="InterPro"/>
</dbReference>
<evidence type="ECO:0000256" key="4">
    <source>
        <dbReference type="ARBA" id="ARBA00023125"/>
    </source>
</evidence>
<evidence type="ECO:0000256" key="2">
    <source>
        <dbReference type="ARBA" id="ARBA00022759"/>
    </source>
</evidence>
<dbReference type="NCBIfam" id="TIGR01069">
    <property type="entry name" value="mutS2"/>
    <property type="match status" value="1"/>
</dbReference>
<dbReference type="OrthoDB" id="9808166at2"/>
<dbReference type="GO" id="GO:0030983">
    <property type="term" value="F:mismatched DNA binding"/>
    <property type="evidence" value="ECO:0007669"/>
    <property type="project" value="InterPro"/>
</dbReference>
<keyword evidence="2" id="KW-0378">Hydrolase</keyword>
<dbReference type="Gene3D" id="3.40.50.300">
    <property type="entry name" value="P-loop containing nucleotide triphosphate hydrolases"/>
    <property type="match status" value="1"/>
</dbReference>
<dbReference type="GO" id="GO:0005524">
    <property type="term" value="F:ATP binding"/>
    <property type="evidence" value="ECO:0007669"/>
    <property type="project" value="UniProtKB-KW"/>
</dbReference>
<dbReference type="GO" id="GO:0004519">
    <property type="term" value="F:endonuclease activity"/>
    <property type="evidence" value="ECO:0007669"/>
    <property type="project" value="UniProtKB-KW"/>
</dbReference>
<dbReference type="PROSITE" id="PS00486">
    <property type="entry name" value="DNA_MISMATCH_REPAIR_2"/>
    <property type="match status" value="1"/>
</dbReference>
<dbReference type="Proteomes" id="UP000009875">
    <property type="component" value="Unassembled WGS sequence"/>
</dbReference>
<gene>
    <name evidence="6" type="ORF">HMPREF9698_01237</name>
</gene>
<dbReference type="GO" id="GO:0140664">
    <property type="term" value="F:ATP-dependent DNA damage sensor activity"/>
    <property type="evidence" value="ECO:0007669"/>
    <property type="project" value="InterPro"/>
</dbReference>
<dbReference type="InterPro" id="IPR045076">
    <property type="entry name" value="MutS"/>
</dbReference>
<evidence type="ECO:0000313" key="6">
    <source>
        <dbReference type="EMBL" id="EKU93041.1"/>
    </source>
</evidence>
<feature type="domain" description="DNA mismatch repair proteins mutS family" evidence="5">
    <location>
        <begin position="404"/>
        <end position="420"/>
    </location>
</feature>
<dbReference type="HOGENOM" id="CLU_011252_3_1_9"/>
<dbReference type="GO" id="GO:0045910">
    <property type="term" value="P:negative regulation of DNA recombination"/>
    <property type="evidence" value="ECO:0007669"/>
    <property type="project" value="InterPro"/>
</dbReference>
<evidence type="ECO:0000313" key="7">
    <source>
        <dbReference type="Proteomes" id="UP000009875"/>
    </source>
</evidence>
<dbReference type="PIRSF" id="PIRSF005814">
    <property type="entry name" value="MutS_YshD"/>
    <property type="match status" value="1"/>
</dbReference>
<evidence type="ECO:0000256" key="3">
    <source>
        <dbReference type="ARBA" id="ARBA00022840"/>
    </source>
</evidence>
<keyword evidence="3" id="KW-0067">ATP-binding</keyword>
<proteinExistence type="predicted"/>
<organism evidence="6 7">
    <name type="scientific">Alloiococcus otitis ATCC 51267</name>
    <dbReference type="NCBI Taxonomy" id="883081"/>
    <lineage>
        <taxon>Bacteria</taxon>
        <taxon>Bacillati</taxon>
        <taxon>Bacillota</taxon>
        <taxon>Bacilli</taxon>
        <taxon>Lactobacillales</taxon>
        <taxon>Carnobacteriaceae</taxon>
        <taxon>Alloiococcus</taxon>
    </lineage>
</organism>
<dbReference type="InterPro" id="IPR036187">
    <property type="entry name" value="DNA_mismatch_repair_MutS_sf"/>
</dbReference>
<name>K9EB08_9LACT</name>
<dbReference type="PANTHER" id="PTHR48466">
    <property type="entry name" value="OS10G0509000 PROTEIN-RELATED"/>
    <property type="match status" value="1"/>
</dbReference>
<dbReference type="InterPro" id="IPR005747">
    <property type="entry name" value="MutS2"/>
</dbReference>
<dbReference type="AlphaFoldDB" id="K9EB08"/>
<dbReference type="SMART" id="SM00534">
    <property type="entry name" value="MUTSac"/>
    <property type="match status" value="1"/>
</dbReference>
<keyword evidence="4" id="KW-0238">DNA-binding</keyword>
<dbReference type="PANTHER" id="PTHR48466:SF2">
    <property type="entry name" value="OS10G0509000 PROTEIN"/>
    <property type="match status" value="1"/>
</dbReference>
<dbReference type="Pfam" id="PF00488">
    <property type="entry name" value="MutS_V"/>
    <property type="match status" value="1"/>
</dbReference>
<dbReference type="InterPro" id="IPR027417">
    <property type="entry name" value="P-loop_NTPase"/>
</dbReference>
<dbReference type="SUPFAM" id="SSF52540">
    <property type="entry name" value="P-loop containing nucleoside triphosphate hydrolases"/>
    <property type="match status" value="1"/>
</dbReference>
<dbReference type="SMART" id="SM00533">
    <property type="entry name" value="MUTSd"/>
    <property type="match status" value="1"/>
</dbReference>
<dbReference type="GO" id="GO:0006298">
    <property type="term" value="P:mismatch repair"/>
    <property type="evidence" value="ECO:0007669"/>
    <property type="project" value="InterPro"/>
</dbReference>
<dbReference type="InterPro" id="IPR007696">
    <property type="entry name" value="DNA_mismatch_repair_MutS_core"/>
</dbReference>
<accession>K9EB08</accession>
<keyword evidence="7" id="KW-1185">Reference proteome</keyword>
<evidence type="ECO:0000259" key="5">
    <source>
        <dbReference type="PROSITE" id="PS00486"/>
    </source>
</evidence>
<dbReference type="eggNOG" id="COG1193">
    <property type="taxonomic scope" value="Bacteria"/>
</dbReference>
<dbReference type="InterPro" id="IPR000432">
    <property type="entry name" value="DNA_mismatch_repair_MutS_C"/>
</dbReference>
<sequence length="623" mass="70097">MQDTKEIVGFYKILDQVSQQAQSQYAKKQILKGDLSPYLEVAQTKQAETAEAKALLDGQLSVPFMGLQHIEGLTKKVEKGLVLEAGELIEYADFLRSSRLIRQFFQKNAFIAPILAGYTEILGDFSEIEQEIYQAIHQSRVHDQASRNLRKIRKKITQNKASIQKKLEKFINHSSHKDKIQEAVVIEKDGRFTVPVKSSFKRLVPGQLIAESSKGLTAYIEPHSVSKLAEERVMLQAEESSEVYQILAYLTGLIQAQMDGIRSSMECIVELEVILARAKYSRSINGRSVPLNKAEYINLVEARTPLIEDPVPLSLTLDGRESRGLVITGANAGGKTVVLKTVTLLTYMAMSGLLVPCEEGTELAIFEEIFVEIGDNQSIERSLSTFSSHMQALATIGKKLKRHTLVLLDEIGSGTEPREGSALAIASLNDFYRKGALLMVTTHYGEVKTFAKNHPQFTTAAMDFDIEKLAPTYQVIMHETGDSQAFTIASKMELPQTILDTAKTILEDNQLPLDVKTFDPIPIQTPEESAMDTKINFSKGDRVYASEFKQEALFYELNDSGDQAKIYNDGSWKQTPPQRLKLLISAEDLYPANYDLDRLFMDYDQYKYYHDLYRGSKKAWKKK</sequence>
<keyword evidence="1" id="KW-0547">Nucleotide-binding</keyword>
<dbReference type="SUPFAM" id="SSF48334">
    <property type="entry name" value="DNA repair protein MutS, domain III"/>
    <property type="match status" value="1"/>
</dbReference>
<keyword evidence="2" id="KW-0540">Nuclease</keyword>
<comment type="caution">
    <text evidence="6">The sequence shown here is derived from an EMBL/GenBank/DDBJ whole genome shotgun (WGS) entry which is preliminary data.</text>
</comment>
<evidence type="ECO:0000256" key="1">
    <source>
        <dbReference type="ARBA" id="ARBA00022741"/>
    </source>
</evidence>